<dbReference type="InterPro" id="IPR011598">
    <property type="entry name" value="bHLH_dom"/>
</dbReference>
<evidence type="ECO:0000256" key="2">
    <source>
        <dbReference type="ARBA" id="ARBA00022782"/>
    </source>
</evidence>
<feature type="domain" description="BHLH" evidence="10">
    <location>
        <begin position="162"/>
        <end position="213"/>
    </location>
</feature>
<evidence type="ECO:0000256" key="1">
    <source>
        <dbReference type="ARBA" id="ARBA00022473"/>
    </source>
</evidence>
<comment type="function">
    <text evidence="7">Involved in the establishment and dorsoventral patterning of germ layers in the embryo.</text>
</comment>
<protein>
    <recommendedName>
        <fullName evidence="8">Protein twist</fullName>
    </recommendedName>
</protein>
<dbReference type="InterPro" id="IPR050283">
    <property type="entry name" value="E-box_TF_Regulators"/>
</dbReference>
<evidence type="ECO:0000259" key="10">
    <source>
        <dbReference type="PROSITE" id="PS50888"/>
    </source>
</evidence>
<evidence type="ECO:0000256" key="3">
    <source>
        <dbReference type="ARBA" id="ARBA00023015"/>
    </source>
</evidence>
<evidence type="ECO:0000256" key="4">
    <source>
        <dbReference type="ARBA" id="ARBA00023125"/>
    </source>
</evidence>
<dbReference type="InterPro" id="IPR036638">
    <property type="entry name" value="HLH_DNA-bd_sf"/>
</dbReference>
<keyword evidence="1" id="KW-0217">Developmental protein</keyword>
<dbReference type="GO" id="GO:0046983">
    <property type="term" value="F:protein dimerization activity"/>
    <property type="evidence" value="ECO:0007669"/>
    <property type="project" value="InterPro"/>
</dbReference>
<dbReference type="EMBL" id="OU893333">
    <property type="protein sequence ID" value="CAG9788770.1"/>
    <property type="molecule type" value="Genomic_DNA"/>
</dbReference>
<evidence type="ECO:0000256" key="9">
    <source>
        <dbReference type="SAM" id="MobiDB-lite"/>
    </source>
</evidence>
<dbReference type="GO" id="GO:0030154">
    <property type="term" value="P:cell differentiation"/>
    <property type="evidence" value="ECO:0007669"/>
    <property type="project" value="UniProtKB-KW"/>
</dbReference>
<reference evidence="11" key="2">
    <citation type="submission" date="2022-10" db="EMBL/GenBank/DDBJ databases">
        <authorList>
            <consortium name="ENA_rothamsted_submissions"/>
            <consortium name="culmorum"/>
            <person name="King R."/>
        </authorList>
    </citation>
    <scope>NUCLEOTIDE SEQUENCE</scope>
</reference>
<proteinExistence type="predicted"/>
<dbReference type="GO" id="GO:0000981">
    <property type="term" value="F:DNA-binding transcription factor activity, RNA polymerase II-specific"/>
    <property type="evidence" value="ECO:0007669"/>
    <property type="project" value="TreeGrafter"/>
</dbReference>
<sequence length="261" mass="30333">MNYETSDFPVVIKREIDTEYHDNDRYYSYIPLDIKQQPEALIHGTASPTNLIDLSGSCERPPVQTWLPNVSFDGEEREYAQTQFPVYDQTYQKQYSRNLSFDDSNFQEELRPYYENNEIPKLGVIGSWSTTNEISPETEEQRIARKRKSSKRKPSSYEEMQVQRVMANVRERQRTQSLNEAFASLRQMIPSLPSDKLSKIQTLQLATRYIEFLYHILSSGEQASDSGSDTGSDHGKYLAQDKLSYAFSVWRMEGEWTNGQT</sequence>
<evidence type="ECO:0000256" key="5">
    <source>
        <dbReference type="ARBA" id="ARBA00023163"/>
    </source>
</evidence>
<gene>
    <name evidence="11" type="ORF">DIATSA_LOCUS6556</name>
</gene>
<keyword evidence="5" id="KW-0804">Transcription</keyword>
<keyword evidence="4" id="KW-0238">DNA-binding</keyword>
<evidence type="ECO:0000256" key="6">
    <source>
        <dbReference type="ARBA" id="ARBA00023242"/>
    </source>
</evidence>
<reference evidence="11" key="1">
    <citation type="submission" date="2021-12" db="EMBL/GenBank/DDBJ databases">
        <authorList>
            <person name="King R."/>
        </authorList>
    </citation>
    <scope>NUCLEOTIDE SEQUENCE</scope>
</reference>
<evidence type="ECO:0000313" key="12">
    <source>
        <dbReference type="Proteomes" id="UP001153714"/>
    </source>
</evidence>
<name>A0A9N9R3C7_9NEOP</name>
<dbReference type="Pfam" id="PF00010">
    <property type="entry name" value="HLH"/>
    <property type="match status" value="1"/>
</dbReference>
<keyword evidence="3" id="KW-0805">Transcription regulation</keyword>
<dbReference type="PANTHER" id="PTHR23349:SF50">
    <property type="entry name" value="PROTEIN TWIST"/>
    <property type="match status" value="1"/>
</dbReference>
<dbReference type="Proteomes" id="UP001153714">
    <property type="component" value="Chromosome 2"/>
</dbReference>
<evidence type="ECO:0000256" key="8">
    <source>
        <dbReference type="ARBA" id="ARBA00072365"/>
    </source>
</evidence>
<dbReference type="SUPFAM" id="SSF47459">
    <property type="entry name" value="HLH, helix-loop-helix DNA-binding domain"/>
    <property type="match status" value="1"/>
</dbReference>
<dbReference type="GO" id="GO:0000977">
    <property type="term" value="F:RNA polymerase II transcription regulatory region sequence-specific DNA binding"/>
    <property type="evidence" value="ECO:0007669"/>
    <property type="project" value="TreeGrafter"/>
</dbReference>
<accession>A0A9N9R3C7</accession>
<dbReference type="AlphaFoldDB" id="A0A9N9R3C7"/>
<dbReference type="FunFam" id="4.10.280.10:FF:000030">
    <property type="entry name" value="Twist transcription factor"/>
    <property type="match status" value="1"/>
</dbReference>
<evidence type="ECO:0000256" key="7">
    <source>
        <dbReference type="ARBA" id="ARBA00059086"/>
    </source>
</evidence>
<dbReference type="SMART" id="SM00353">
    <property type="entry name" value="HLH"/>
    <property type="match status" value="1"/>
</dbReference>
<dbReference type="Gene3D" id="4.10.280.10">
    <property type="entry name" value="Helix-loop-helix DNA-binding domain"/>
    <property type="match status" value="1"/>
</dbReference>
<dbReference type="PANTHER" id="PTHR23349">
    <property type="entry name" value="BASIC HELIX-LOOP-HELIX TRANSCRIPTION FACTOR, TWIST"/>
    <property type="match status" value="1"/>
</dbReference>
<keyword evidence="6" id="KW-0539">Nucleus</keyword>
<feature type="compositionally biased region" description="Basic residues" evidence="9">
    <location>
        <begin position="144"/>
        <end position="154"/>
    </location>
</feature>
<feature type="region of interest" description="Disordered" evidence="9">
    <location>
        <begin position="133"/>
        <end position="159"/>
    </location>
</feature>
<keyword evidence="12" id="KW-1185">Reference proteome</keyword>
<keyword evidence="2" id="KW-0221">Differentiation</keyword>
<dbReference type="OrthoDB" id="8583783at2759"/>
<dbReference type="PROSITE" id="PS50888">
    <property type="entry name" value="BHLH"/>
    <property type="match status" value="1"/>
</dbReference>
<evidence type="ECO:0000313" key="11">
    <source>
        <dbReference type="EMBL" id="CAG9788770.1"/>
    </source>
</evidence>
<organism evidence="11 12">
    <name type="scientific">Diatraea saccharalis</name>
    <name type="common">sugarcane borer</name>
    <dbReference type="NCBI Taxonomy" id="40085"/>
    <lineage>
        <taxon>Eukaryota</taxon>
        <taxon>Metazoa</taxon>
        <taxon>Ecdysozoa</taxon>
        <taxon>Arthropoda</taxon>
        <taxon>Hexapoda</taxon>
        <taxon>Insecta</taxon>
        <taxon>Pterygota</taxon>
        <taxon>Neoptera</taxon>
        <taxon>Endopterygota</taxon>
        <taxon>Lepidoptera</taxon>
        <taxon>Glossata</taxon>
        <taxon>Ditrysia</taxon>
        <taxon>Pyraloidea</taxon>
        <taxon>Crambidae</taxon>
        <taxon>Crambinae</taxon>
        <taxon>Diatraea</taxon>
    </lineage>
</organism>